<proteinExistence type="predicted"/>
<dbReference type="SUPFAM" id="SSF52047">
    <property type="entry name" value="RNI-like"/>
    <property type="match status" value="1"/>
</dbReference>
<evidence type="ECO:0000313" key="2">
    <source>
        <dbReference type="EMBL" id="KAK7429721.1"/>
    </source>
</evidence>
<feature type="region of interest" description="Disordered" evidence="1">
    <location>
        <begin position="446"/>
        <end position="474"/>
    </location>
</feature>
<sequence length="474" mass="54204">MIVKLPPEVLQQILLHVHDGFERHRFGGYDPPLGRYELKGINLRANLCSLRSVNRLFHQLVTPLLFQHVVISSSSGVQRFQQLSKSPPLRRLVRRLEICVEVQPVTNFDFYDARLKKNKKKNLKYLARLAIVIHTTLPRFSGVKVLKLDFADIPYNLNREQDVWPPVCCYVQDTANLFESFATAMRRSQLDKLDEVDLSLPLAYDFGYFLDDDHTDTVGYGYSTRALFQQLKYLSLHYGQSTDDGEGIEFRFRTPNEKYDKYIRQLLPLAPNIHSLKLEGSDILMLDQSAFSPLCLRSLSLESLSITGDAFTALIQQSTALDEVVLRGVYLESGTWKEILSAMSQSPITSFYIETCGYQREGESADFCPPSPGSRPNDAYIETTEADDLDACEAVFSRLRKNKRRMCYGSEYNEAADLERRTAEREQIEFKSAVLDEYLKRKFAAEEAAEEDDTFGSSDTLTTDTDEDESDSEW</sequence>
<dbReference type="Proteomes" id="UP001498421">
    <property type="component" value="Unassembled WGS sequence"/>
</dbReference>
<evidence type="ECO:0000256" key="1">
    <source>
        <dbReference type="SAM" id="MobiDB-lite"/>
    </source>
</evidence>
<keyword evidence="3" id="KW-1185">Reference proteome</keyword>
<gene>
    <name evidence="2" type="ORF">QQZ08_003747</name>
</gene>
<comment type="caution">
    <text evidence="2">The sequence shown here is derived from an EMBL/GenBank/DDBJ whole genome shotgun (WGS) entry which is preliminary data.</text>
</comment>
<name>A0ABR1IA52_9HYPO</name>
<reference evidence="2 3" key="1">
    <citation type="journal article" date="2025" name="Microbiol. Resour. Announc.">
        <title>Draft genome sequences for Neonectria magnoliae and Neonectria punicea, canker pathogens of Liriodendron tulipifera and Acer saccharum in West Virginia.</title>
        <authorList>
            <person name="Petronek H.M."/>
            <person name="Kasson M.T."/>
            <person name="Metheny A.M."/>
            <person name="Stauder C.M."/>
            <person name="Lovett B."/>
            <person name="Lynch S.C."/>
            <person name="Garnas J.R."/>
            <person name="Kasson L.R."/>
            <person name="Stajich J.E."/>
        </authorList>
    </citation>
    <scope>NUCLEOTIDE SEQUENCE [LARGE SCALE GENOMIC DNA]</scope>
    <source>
        <strain evidence="2 3">NRRL 64651</strain>
    </source>
</reference>
<organism evidence="2 3">
    <name type="scientific">Neonectria magnoliae</name>
    <dbReference type="NCBI Taxonomy" id="2732573"/>
    <lineage>
        <taxon>Eukaryota</taxon>
        <taxon>Fungi</taxon>
        <taxon>Dikarya</taxon>
        <taxon>Ascomycota</taxon>
        <taxon>Pezizomycotina</taxon>
        <taxon>Sordariomycetes</taxon>
        <taxon>Hypocreomycetidae</taxon>
        <taxon>Hypocreales</taxon>
        <taxon>Nectriaceae</taxon>
        <taxon>Neonectria</taxon>
    </lineage>
</organism>
<evidence type="ECO:0000313" key="3">
    <source>
        <dbReference type="Proteomes" id="UP001498421"/>
    </source>
</evidence>
<dbReference type="EMBL" id="JAZAVK010000026">
    <property type="protein sequence ID" value="KAK7429721.1"/>
    <property type="molecule type" value="Genomic_DNA"/>
</dbReference>
<protein>
    <recommendedName>
        <fullName evidence="4">F-box domain-containing protein</fullName>
    </recommendedName>
</protein>
<feature type="compositionally biased region" description="Acidic residues" evidence="1">
    <location>
        <begin position="464"/>
        <end position="474"/>
    </location>
</feature>
<accession>A0ABR1IA52</accession>
<evidence type="ECO:0008006" key="4">
    <source>
        <dbReference type="Google" id="ProtNLM"/>
    </source>
</evidence>